<protein>
    <submittedName>
        <fullName evidence="1">Spore coat associated protein CotJA</fullName>
    </submittedName>
</protein>
<dbReference type="InterPro" id="IPR020256">
    <property type="entry name" value="Spore_coat_CotJA"/>
</dbReference>
<gene>
    <name evidence="1" type="ORF">OBO34_16360</name>
</gene>
<evidence type="ECO:0000313" key="1">
    <source>
        <dbReference type="EMBL" id="MCU7379914.1"/>
    </source>
</evidence>
<dbReference type="RefSeq" id="WP_227754978.1">
    <property type="nucleotide sequence ID" value="NZ_JAJAGH010000003.1"/>
</dbReference>
<sequence>MCGNKEPYVGMPIYLDDCDCDDIMDDILGGSPQEPPCMTGRDFENWPVAMAYVPMQPWEETYEPAKALQAGTIFPSLDLPFLGGKRR</sequence>
<dbReference type="Pfam" id="PF11007">
    <property type="entry name" value="CotJA"/>
    <property type="match status" value="1"/>
</dbReference>
<comment type="caution">
    <text evidence="1">The sequence shown here is derived from an EMBL/GenBank/DDBJ whole genome shotgun (WGS) entry which is preliminary data.</text>
</comment>
<proteinExistence type="predicted"/>
<organism evidence="1 2">
    <name type="scientific">Hominibacterium faecale</name>
    <dbReference type="NCBI Taxonomy" id="2839743"/>
    <lineage>
        <taxon>Bacteria</taxon>
        <taxon>Bacillati</taxon>
        <taxon>Bacillota</taxon>
        <taxon>Clostridia</taxon>
        <taxon>Peptostreptococcales</taxon>
        <taxon>Anaerovoracaceae</taxon>
        <taxon>Hominibacterium</taxon>
    </lineage>
</organism>
<name>A0A9J6QWR2_9FIRM</name>
<dbReference type="EMBL" id="JAOSHN010000007">
    <property type="protein sequence ID" value="MCU7379914.1"/>
    <property type="molecule type" value="Genomic_DNA"/>
</dbReference>
<keyword evidence="2" id="KW-1185">Reference proteome</keyword>
<reference evidence="1" key="1">
    <citation type="submission" date="2022-09" db="EMBL/GenBank/DDBJ databases">
        <title>Culturomic study of gut microbiota in children with autism spectrum disorder.</title>
        <authorList>
            <person name="Efimov B.A."/>
            <person name="Chaplin A.V."/>
            <person name="Sokolova S.R."/>
            <person name="Pikina A.P."/>
            <person name="Korzhanova M."/>
            <person name="Belova V."/>
            <person name="Korostin D."/>
        </authorList>
    </citation>
    <scope>NUCLEOTIDE SEQUENCE</scope>
    <source>
        <strain evidence="1">ASD5510</strain>
    </source>
</reference>
<dbReference type="Proteomes" id="UP001065549">
    <property type="component" value="Unassembled WGS sequence"/>
</dbReference>
<dbReference type="AlphaFoldDB" id="A0A9J6QWR2"/>
<accession>A0A9J6QWR2</accession>
<evidence type="ECO:0000313" key="2">
    <source>
        <dbReference type="Proteomes" id="UP001065549"/>
    </source>
</evidence>